<name>F4ZKT6_9BBAC</name>
<proteinExistence type="predicted"/>
<reference evidence="1 2" key="1">
    <citation type="journal article" date="2011" name="Arch. Virol.">
        <title>Genomic sequencing and analysis of Clostera anachoreta granulovirus.</title>
        <authorList>
            <person name="Liang Z."/>
            <person name="Zhang X."/>
            <person name="Yin X."/>
            <person name="Cao S."/>
            <person name="Xu F."/>
        </authorList>
    </citation>
    <scope>NUCLEOTIDE SEQUENCE [LARGE SCALE GENOMIC DNA]</scope>
    <source>
        <strain evidence="1">ClanGV-HBHN</strain>
    </source>
</reference>
<dbReference type="EMBL" id="HQ116624">
    <property type="protein sequence ID" value="AEB00347.1"/>
    <property type="molecule type" value="Genomic_DNA"/>
</dbReference>
<evidence type="ECO:0000313" key="2">
    <source>
        <dbReference type="Proteomes" id="UP000203549"/>
    </source>
</evidence>
<protein>
    <submittedName>
        <fullName evidence="1">p38.7</fullName>
    </submittedName>
</protein>
<dbReference type="Proteomes" id="UP000203549">
    <property type="component" value="Segment"/>
</dbReference>
<sequence length="160" mass="18060">MNYYLSKIGEALWGTTDDARVKLCESRLDVLENQIENLLSRSNGKEYDDLSVFTCDDDDDLSSEEKVNFGVKIKSLGDNSTQLQYISGNAASYKMLNRIYSDMDGLLDITVASPRDVIQNIDRMLTNAGYHINHLSDESKIVNAQERDVGNVIKEWLVTI</sequence>
<accession>F4ZKT6</accession>
<evidence type="ECO:0000313" key="1">
    <source>
        <dbReference type="EMBL" id="AEB00347.1"/>
    </source>
</evidence>
<keyword evidence="2" id="KW-1185">Reference proteome</keyword>
<dbReference type="OrthoDB" id="27944at10239"/>
<dbReference type="KEGG" id="vg:10722940"/>
<organism evidence="1 2">
    <name type="scientific">Clostera anachoreta granulovirus</name>
    <dbReference type="NCBI Taxonomy" id="283675"/>
    <lineage>
        <taxon>Viruses</taxon>
        <taxon>Viruses incertae sedis</taxon>
        <taxon>Naldaviricetes</taxon>
        <taxon>Lefavirales</taxon>
        <taxon>Baculoviridae</taxon>
        <taxon>Betabaculovirus</taxon>
        <taxon>Betabaculovirus clanachoretae</taxon>
    </lineage>
</organism>
<dbReference type="RefSeq" id="YP_004376267.1">
    <property type="nucleotide sequence ID" value="NC_015398.1"/>
</dbReference>
<dbReference type="GeneID" id="10722940"/>